<dbReference type="STRING" id="381306.AN478_09100"/>
<dbReference type="OrthoDB" id="5405867at2"/>
<evidence type="ECO:0000313" key="2">
    <source>
        <dbReference type="Proteomes" id="UP000183104"/>
    </source>
</evidence>
<accession>A0A0P9C5Z6</accession>
<name>A0A0P9C5Z6_9GAMM</name>
<dbReference type="AlphaFoldDB" id="A0A0P9C5Z6"/>
<evidence type="ECO:0000313" key="1">
    <source>
        <dbReference type="EMBL" id="SCX82491.1"/>
    </source>
</evidence>
<dbReference type="RefSeq" id="WP_054966288.1">
    <property type="nucleotide sequence ID" value="NZ_FMUN01000001.1"/>
</dbReference>
<organism evidence="1 2">
    <name type="scientific">Thiohalorhabdus denitrificans</name>
    <dbReference type="NCBI Taxonomy" id="381306"/>
    <lineage>
        <taxon>Bacteria</taxon>
        <taxon>Pseudomonadati</taxon>
        <taxon>Pseudomonadota</taxon>
        <taxon>Gammaproteobacteria</taxon>
        <taxon>Thiohalorhabdales</taxon>
        <taxon>Thiohalorhabdaceae</taxon>
        <taxon>Thiohalorhabdus</taxon>
    </lineage>
</organism>
<dbReference type="EMBL" id="FMUN01000001">
    <property type="protein sequence ID" value="SCX82491.1"/>
    <property type="molecule type" value="Genomic_DNA"/>
</dbReference>
<sequence length="92" mass="10159">MAVAGDARPDLEKARRDPLAVFATPEEIRDHPALDRAEKVELLRRWEYDGRGLETAEGEGMLGGETDCLERVEAALLALTEEEPPGDQQEEG</sequence>
<reference evidence="2" key="1">
    <citation type="submission" date="2016-10" db="EMBL/GenBank/DDBJ databases">
        <authorList>
            <person name="Varghese N."/>
        </authorList>
    </citation>
    <scope>NUCLEOTIDE SEQUENCE [LARGE SCALE GENOMIC DNA]</scope>
    <source>
        <strain evidence="2">HL 19</strain>
    </source>
</reference>
<protein>
    <submittedName>
        <fullName evidence="1">Uncharacterized protein</fullName>
    </submittedName>
</protein>
<gene>
    <name evidence="1" type="ORF">SAMN05661077_0583</name>
</gene>
<proteinExistence type="predicted"/>
<dbReference type="Proteomes" id="UP000183104">
    <property type="component" value="Unassembled WGS sequence"/>
</dbReference>
<keyword evidence="2" id="KW-1185">Reference proteome</keyword>